<accession>A0A6M3KWT5</accession>
<reference evidence="1" key="1">
    <citation type="submission" date="2020-03" db="EMBL/GenBank/DDBJ databases">
        <title>The deep terrestrial virosphere.</title>
        <authorList>
            <person name="Holmfeldt K."/>
            <person name="Nilsson E."/>
            <person name="Simone D."/>
            <person name="Lopez-Fernandez M."/>
            <person name="Wu X."/>
            <person name="de Brujin I."/>
            <person name="Lundin D."/>
            <person name="Andersson A."/>
            <person name="Bertilsson S."/>
            <person name="Dopson M."/>
        </authorList>
    </citation>
    <scope>NUCLEOTIDE SEQUENCE</scope>
    <source>
        <strain evidence="1">MM415B02141</strain>
    </source>
</reference>
<organism evidence="1">
    <name type="scientific">viral metagenome</name>
    <dbReference type="NCBI Taxonomy" id="1070528"/>
    <lineage>
        <taxon>unclassified sequences</taxon>
        <taxon>metagenomes</taxon>
        <taxon>organismal metagenomes</taxon>
    </lineage>
</organism>
<evidence type="ECO:0000313" key="1">
    <source>
        <dbReference type="EMBL" id="QJA86061.1"/>
    </source>
</evidence>
<protein>
    <submittedName>
        <fullName evidence="1">Uncharacterized protein</fullName>
    </submittedName>
</protein>
<dbReference type="EMBL" id="MT142612">
    <property type="protein sequence ID" value="QJA86061.1"/>
    <property type="molecule type" value="Genomic_DNA"/>
</dbReference>
<sequence length="54" mass="5910">MKVQELSLLTKIGEKVKWSTVGGESHSGILKEWDNLTAIIELENGDEKAVSCGH</sequence>
<gene>
    <name evidence="1" type="ORF">MM415B02141_0002</name>
</gene>
<proteinExistence type="predicted"/>
<name>A0A6M3KWT5_9ZZZZ</name>
<dbReference type="AlphaFoldDB" id="A0A6M3KWT5"/>